<proteinExistence type="predicted"/>
<feature type="non-terminal residue" evidence="1">
    <location>
        <position position="1"/>
    </location>
</feature>
<name>A0A9P7EL90_9AGAM</name>
<protein>
    <submittedName>
        <fullName evidence="1">Uncharacterized protein</fullName>
    </submittedName>
</protein>
<dbReference type="AlphaFoldDB" id="A0A9P7EL90"/>
<organism evidence="1 2">
    <name type="scientific">Suillus subaureus</name>
    <dbReference type="NCBI Taxonomy" id="48587"/>
    <lineage>
        <taxon>Eukaryota</taxon>
        <taxon>Fungi</taxon>
        <taxon>Dikarya</taxon>
        <taxon>Basidiomycota</taxon>
        <taxon>Agaricomycotina</taxon>
        <taxon>Agaricomycetes</taxon>
        <taxon>Agaricomycetidae</taxon>
        <taxon>Boletales</taxon>
        <taxon>Suillineae</taxon>
        <taxon>Suillaceae</taxon>
        <taxon>Suillus</taxon>
    </lineage>
</organism>
<reference evidence="1" key="1">
    <citation type="journal article" date="2020" name="New Phytol.">
        <title>Comparative genomics reveals dynamic genome evolution in host specialist ectomycorrhizal fungi.</title>
        <authorList>
            <person name="Lofgren L.A."/>
            <person name="Nguyen N.H."/>
            <person name="Vilgalys R."/>
            <person name="Ruytinx J."/>
            <person name="Liao H.L."/>
            <person name="Branco S."/>
            <person name="Kuo A."/>
            <person name="LaButti K."/>
            <person name="Lipzen A."/>
            <person name="Andreopoulos W."/>
            <person name="Pangilinan J."/>
            <person name="Riley R."/>
            <person name="Hundley H."/>
            <person name="Na H."/>
            <person name="Barry K."/>
            <person name="Grigoriev I.V."/>
            <person name="Stajich J.E."/>
            <person name="Kennedy P.G."/>
        </authorList>
    </citation>
    <scope>NUCLEOTIDE SEQUENCE</scope>
    <source>
        <strain evidence="1">MN1</strain>
    </source>
</reference>
<gene>
    <name evidence="1" type="ORF">BJ212DRAFT_1322035</name>
</gene>
<comment type="caution">
    <text evidence="1">The sequence shown here is derived from an EMBL/GenBank/DDBJ whole genome shotgun (WGS) entry which is preliminary data.</text>
</comment>
<dbReference type="RefSeq" id="XP_041198436.1">
    <property type="nucleotide sequence ID" value="XM_041334441.1"/>
</dbReference>
<dbReference type="OrthoDB" id="9991317at2759"/>
<sequence length="74" mass="8615">WDEIMLPIVNVLQHDLKLRRRSRIWLCPMAAFTSIPLHTANPSRMNTDRSGPEECLEDLYICSYTPTLSGLDRR</sequence>
<dbReference type="Proteomes" id="UP000807769">
    <property type="component" value="Unassembled WGS sequence"/>
</dbReference>
<dbReference type="EMBL" id="JABBWG010000003">
    <property type="protein sequence ID" value="KAG1824719.1"/>
    <property type="molecule type" value="Genomic_DNA"/>
</dbReference>
<accession>A0A9P7EL90</accession>
<keyword evidence="2" id="KW-1185">Reference proteome</keyword>
<evidence type="ECO:0000313" key="1">
    <source>
        <dbReference type="EMBL" id="KAG1824719.1"/>
    </source>
</evidence>
<dbReference type="GeneID" id="64628458"/>
<evidence type="ECO:0000313" key="2">
    <source>
        <dbReference type="Proteomes" id="UP000807769"/>
    </source>
</evidence>